<protein>
    <submittedName>
        <fullName evidence="1">Uncharacterized protein</fullName>
    </submittedName>
</protein>
<comment type="caution">
    <text evidence="1">The sequence shown here is derived from an EMBL/GenBank/DDBJ whole genome shotgun (WGS) entry which is preliminary data.</text>
</comment>
<organism evidence="1 2">
    <name type="scientific">Pseudoduganella plicata</name>
    <dbReference type="NCBI Taxonomy" id="321984"/>
    <lineage>
        <taxon>Bacteria</taxon>
        <taxon>Pseudomonadati</taxon>
        <taxon>Pseudomonadota</taxon>
        <taxon>Betaproteobacteria</taxon>
        <taxon>Burkholderiales</taxon>
        <taxon>Oxalobacteraceae</taxon>
        <taxon>Telluria group</taxon>
        <taxon>Pseudoduganella</taxon>
    </lineage>
</organism>
<accession>A0AA88C886</accession>
<dbReference type="EMBL" id="BMWW01000003">
    <property type="protein sequence ID" value="GGY88941.1"/>
    <property type="molecule type" value="Genomic_DNA"/>
</dbReference>
<evidence type="ECO:0000313" key="2">
    <source>
        <dbReference type="Proteomes" id="UP000619512"/>
    </source>
</evidence>
<dbReference type="Proteomes" id="UP000619512">
    <property type="component" value="Unassembled WGS sequence"/>
</dbReference>
<gene>
    <name evidence="1" type="ORF">GCM10007388_22980</name>
</gene>
<reference evidence="1" key="1">
    <citation type="journal article" date="2014" name="Int. J. Syst. Evol. Microbiol.">
        <title>Complete genome sequence of Corynebacterium casei LMG S-19264T (=DSM 44701T), isolated from a smear-ripened cheese.</title>
        <authorList>
            <consortium name="US DOE Joint Genome Institute (JGI-PGF)"/>
            <person name="Walter F."/>
            <person name="Albersmeier A."/>
            <person name="Kalinowski J."/>
            <person name="Ruckert C."/>
        </authorList>
    </citation>
    <scope>NUCLEOTIDE SEQUENCE</scope>
    <source>
        <strain evidence="1">KCTC 12344</strain>
    </source>
</reference>
<name>A0AA88C886_9BURK</name>
<evidence type="ECO:0000313" key="1">
    <source>
        <dbReference type="EMBL" id="GGY88941.1"/>
    </source>
</evidence>
<proteinExistence type="predicted"/>
<dbReference type="AlphaFoldDB" id="A0AA88C886"/>
<sequence>MSFCIRPDAYNAHPSFYPTRMPPNHQTILWLTSEQTGKTFPVAQFSADTDLVTMGWVSLTSVERPDIVVTAMTASELANAMTDTAGYLQLEARINKLLHRTDLVSCWLVAVEEPVYDVDIATLSFQQFRKIEKAPRLMYRDIYSPHTCATVSRQVSRRQFERQGGTIRVV</sequence>
<reference evidence="1" key="2">
    <citation type="submission" date="2022-12" db="EMBL/GenBank/DDBJ databases">
        <authorList>
            <person name="Sun Q."/>
            <person name="Kim S."/>
        </authorList>
    </citation>
    <scope>NUCLEOTIDE SEQUENCE</scope>
    <source>
        <strain evidence="1">KCTC 12344</strain>
    </source>
</reference>